<protein>
    <submittedName>
        <fullName evidence="5">Rhs family protein</fullName>
    </submittedName>
</protein>
<dbReference type="Proteomes" id="UP000032900">
    <property type="component" value="Unassembled WGS sequence"/>
</dbReference>
<dbReference type="EMBL" id="BAZW01000007">
    <property type="protein sequence ID" value="GAO29184.1"/>
    <property type="molecule type" value="Genomic_DNA"/>
</dbReference>
<gene>
    <name evidence="5" type="ORF">JCM15548_11349</name>
</gene>
<dbReference type="PANTHER" id="PTHR46580">
    <property type="entry name" value="SENSOR KINASE-RELATED"/>
    <property type="match status" value="1"/>
</dbReference>
<sequence length="690" mass="76655">MKRLILSQLIFSLSVMALFSQQPEKNWELSTTESGTKEYIARDYIKLKPGFTYKAIGENTFTAKIDEYLVFPPKDSTYILPDQSITTDPLTGAVVGAIPSGLHVSQGNAIYNIPIDVPAGINGLQPSISLDYNSNGGFGTAGYKFNLNGISVISRTAHNLHYDNNYHPISFDGDDRFALDGSRLMLLEGSYGANNASYAFEVEDYSRIHSYGNIGDGPEWFQLETKDGLKYEYGRTNDSRLVLQNSNGVLSWFLSKIIDQYGNYIQFNYGTASDGNIWISSIEYGGNQNTGSNPSCLIEFDYYTNSDLNISYNLMPSYIAGSKITFGKFLKQISIKSNAQLLSTYNLEYENTYLKKVIKKNANAEMLPPIEFSWGNSFPANSSTIELIDGKSIITGDFTGDGKDEIAKLSNDGNRLIIEKLNDDTWSEIESVSLEGQHTKIINIGDVNGDGVDDIIGIRQYQVNLLNRSQWCIINGNNLVKLTGYITGDLIGLPLTGVFLEDGRKSVMIIDKIFSSITRACLFRNGTLQTLSFNDGLSLASIEDCGVGDFNGDGKSDILVKTSDQIKFYSISGLTLNHQSTIDLSMSEFYVQDFNNDGIDDILVTDNNRIHYLQNYRLTGDTGSVPDITDGSHIYGSHRSLVYGVQFSPYDNAHEVEKRTFMLNNMLVRPILQLLILIPILMDTLDFLNG</sequence>
<dbReference type="InterPro" id="IPR028994">
    <property type="entry name" value="Integrin_alpha_N"/>
</dbReference>
<dbReference type="SUPFAM" id="SSF69318">
    <property type="entry name" value="Integrin alpha N-terminal domain"/>
    <property type="match status" value="1"/>
</dbReference>
<keyword evidence="4" id="KW-0732">Signal</keyword>
<evidence type="ECO:0000313" key="6">
    <source>
        <dbReference type="Proteomes" id="UP000032900"/>
    </source>
</evidence>
<feature type="chain" id="PRO_5002428697" evidence="4">
    <location>
        <begin position="18"/>
        <end position="690"/>
    </location>
</feature>
<dbReference type="STRING" id="1236989.JCM15548_11349"/>
<evidence type="ECO:0000256" key="2">
    <source>
        <dbReference type="ARBA" id="ARBA00022525"/>
    </source>
</evidence>
<feature type="signal peptide" evidence="4">
    <location>
        <begin position="1"/>
        <end position="17"/>
    </location>
</feature>
<keyword evidence="2" id="KW-0964">Secreted</keyword>
<dbReference type="PANTHER" id="PTHR46580:SF2">
    <property type="entry name" value="MAM DOMAIN-CONTAINING PROTEIN"/>
    <property type="match status" value="1"/>
</dbReference>
<dbReference type="RefSeq" id="WP_062123163.1">
    <property type="nucleotide sequence ID" value="NZ_BAZW01000007.1"/>
</dbReference>
<evidence type="ECO:0000313" key="5">
    <source>
        <dbReference type="EMBL" id="GAO29184.1"/>
    </source>
</evidence>
<organism evidence="5 6">
    <name type="scientific">Geofilum rubicundum JCM 15548</name>
    <dbReference type="NCBI Taxonomy" id="1236989"/>
    <lineage>
        <taxon>Bacteria</taxon>
        <taxon>Pseudomonadati</taxon>
        <taxon>Bacteroidota</taxon>
        <taxon>Bacteroidia</taxon>
        <taxon>Marinilabiliales</taxon>
        <taxon>Marinilabiliaceae</taxon>
        <taxon>Geofilum</taxon>
    </lineage>
</organism>
<dbReference type="Gene3D" id="2.130.10.130">
    <property type="entry name" value="Integrin alpha, N-terminal"/>
    <property type="match status" value="1"/>
</dbReference>
<dbReference type="Pfam" id="PF03534">
    <property type="entry name" value="SpvB"/>
    <property type="match status" value="1"/>
</dbReference>
<accession>A0A0E9LVA6</accession>
<reference evidence="5 6" key="1">
    <citation type="journal article" date="2015" name="Microbes Environ.">
        <title>Distribution and evolution of nitrogen fixation genes in the phylum bacteroidetes.</title>
        <authorList>
            <person name="Inoue J."/>
            <person name="Oshima K."/>
            <person name="Suda W."/>
            <person name="Sakamoto M."/>
            <person name="Iino T."/>
            <person name="Noda S."/>
            <person name="Hongoh Y."/>
            <person name="Hattori M."/>
            <person name="Ohkuma M."/>
        </authorList>
    </citation>
    <scope>NUCLEOTIDE SEQUENCE [LARGE SCALE GENOMIC DNA]</scope>
    <source>
        <strain evidence="5">JCM 15548</strain>
    </source>
</reference>
<evidence type="ECO:0000256" key="3">
    <source>
        <dbReference type="ARBA" id="ARBA00023026"/>
    </source>
</evidence>
<comment type="caution">
    <text evidence="5">The sequence shown here is derived from an EMBL/GenBank/DDBJ whole genome shotgun (WGS) entry which is preliminary data.</text>
</comment>
<comment type="subcellular location">
    <subcellularLocation>
        <location evidence="1">Secreted</location>
    </subcellularLocation>
</comment>
<proteinExistence type="predicted"/>
<dbReference type="OrthoDB" id="6225685at2"/>
<dbReference type="GO" id="GO:0005576">
    <property type="term" value="C:extracellular region"/>
    <property type="evidence" value="ECO:0007669"/>
    <property type="project" value="UniProtKB-SubCell"/>
</dbReference>
<dbReference type="GO" id="GO:0005737">
    <property type="term" value="C:cytoplasm"/>
    <property type="evidence" value="ECO:0007669"/>
    <property type="project" value="InterPro"/>
</dbReference>
<dbReference type="InterPro" id="IPR003284">
    <property type="entry name" value="Sal_SpvB"/>
</dbReference>
<name>A0A0E9LVA6_9BACT</name>
<keyword evidence="6" id="KW-1185">Reference proteome</keyword>
<evidence type="ECO:0000256" key="1">
    <source>
        <dbReference type="ARBA" id="ARBA00004613"/>
    </source>
</evidence>
<evidence type="ECO:0000256" key="4">
    <source>
        <dbReference type="SAM" id="SignalP"/>
    </source>
</evidence>
<dbReference type="AlphaFoldDB" id="A0A0E9LVA6"/>
<keyword evidence="3" id="KW-0843">Virulence</keyword>